<feature type="region of interest" description="Disordered" evidence="1">
    <location>
        <begin position="128"/>
        <end position="174"/>
    </location>
</feature>
<reference evidence="3" key="1">
    <citation type="submission" date="2022-10" db="EMBL/GenBank/DDBJ databases">
        <title>Genome assembly of Pristionchus species.</title>
        <authorList>
            <person name="Yoshida K."/>
            <person name="Sommer R.J."/>
        </authorList>
    </citation>
    <scope>NUCLEOTIDE SEQUENCE [LARGE SCALE GENOMIC DNA]</scope>
    <source>
        <strain evidence="3">RS5460</strain>
    </source>
</reference>
<dbReference type="Proteomes" id="UP001328107">
    <property type="component" value="Unassembled WGS sequence"/>
</dbReference>
<evidence type="ECO:0000313" key="3">
    <source>
        <dbReference type="Proteomes" id="UP001328107"/>
    </source>
</evidence>
<comment type="caution">
    <text evidence="2">The sequence shown here is derived from an EMBL/GenBank/DDBJ whole genome shotgun (WGS) entry which is preliminary data.</text>
</comment>
<feature type="compositionally biased region" description="Basic and acidic residues" evidence="1">
    <location>
        <begin position="131"/>
        <end position="140"/>
    </location>
</feature>
<feature type="compositionally biased region" description="Basic and acidic residues" evidence="1">
    <location>
        <begin position="160"/>
        <end position="174"/>
    </location>
</feature>
<protein>
    <submittedName>
        <fullName evidence="2">Uncharacterized protein</fullName>
    </submittedName>
</protein>
<evidence type="ECO:0000313" key="2">
    <source>
        <dbReference type="EMBL" id="GMR62473.1"/>
    </source>
</evidence>
<gene>
    <name evidence="2" type="ORF">PMAYCL1PPCAC_32668</name>
</gene>
<sequence length="174" mass="20172">MSVVVANLLRKYDSSNILTPCKMRINIKIRDGIARNDSLQTTHSLTNQTCERVCNMKRPFLVKPSQIKIIKKKRNVRCKMVRFQHPPFLLAVATNRFFGAYAGKHVTLPPNLGRFLIANRRFTLDQDDQDDTAKRLRTESPVESEDELPTDESTFIVTQNEEKEKSDDDDHYEF</sequence>
<dbReference type="EMBL" id="BTRK01000006">
    <property type="protein sequence ID" value="GMR62473.1"/>
    <property type="molecule type" value="Genomic_DNA"/>
</dbReference>
<proteinExistence type="predicted"/>
<keyword evidence="3" id="KW-1185">Reference proteome</keyword>
<name>A0AAN5IDN2_9BILA</name>
<accession>A0AAN5IDN2</accession>
<evidence type="ECO:0000256" key="1">
    <source>
        <dbReference type="SAM" id="MobiDB-lite"/>
    </source>
</evidence>
<dbReference type="AlphaFoldDB" id="A0AAN5IDN2"/>
<organism evidence="2 3">
    <name type="scientific">Pristionchus mayeri</name>
    <dbReference type="NCBI Taxonomy" id="1317129"/>
    <lineage>
        <taxon>Eukaryota</taxon>
        <taxon>Metazoa</taxon>
        <taxon>Ecdysozoa</taxon>
        <taxon>Nematoda</taxon>
        <taxon>Chromadorea</taxon>
        <taxon>Rhabditida</taxon>
        <taxon>Rhabditina</taxon>
        <taxon>Diplogasteromorpha</taxon>
        <taxon>Diplogasteroidea</taxon>
        <taxon>Neodiplogasteridae</taxon>
        <taxon>Pristionchus</taxon>
    </lineage>
</organism>